<gene>
    <name evidence="1" type="ORF">J2793_007089</name>
</gene>
<comment type="caution">
    <text evidence="1">The sequence shown here is derived from an EMBL/GenBank/DDBJ whole genome shotgun (WGS) entry which is preliminary data.</text>
</comment>
<organism evidence="1 2">
    <name type="scientific">Paraburkholderia caledonica</name>
    <dbReference type="NCBI Taxonomy" id="134536"/>
    <lineage>
        <taxon>Bacteria</taxon>
        <taxon>Pseudomonadati</taxon>
        <taxon>Pseudomonadota</taxon>
        <taxon>Betaproteobacteria</taxon>
        <taxon>Burkholderiales</taxon>
        <taxon>Burkholderiaceae</taxon>
        <taxon>Paraburkholderia</taxon>
    </lineage>
</organism>
<dbReference type="AlphaFoldDB" id="A0AB73IR71"/>
<protein>
    <submittedName>
        <fullName evidence="1">Uncharacterized protein</fullName>
    </submittedName>
</protein>
<proteinExistence type="predicted"/>
<reference evidence="1" key="1">
    <citation type="submission" date="2023-07" db="EMBL/GenBank/DDBJ databases">
        <title>Sorghum-associated microbial communities from plants grown in Nebraska, USA.</title>
        <authorList>
            <person name="Schachtman D."/>
        </authorList>
    </citation>
    <scope>NUCLEOTIDE SEQUENCE</scope>
    <source>
        <strain evidence="1">DS1061</strain>
    </source>
</reference>
<dbReference type="RefSeq" id="WP_392396180.1">
    <property type="nucleotide sequence ID" value="NZ_JAURTK010000024.1"/>
</dbReference>
<evidence type="ECO:0000313" key="2">
    <source>
        <dbReference type="Proteomes" id="UP001229486"/>
    </source>
</evidence>
<dbReference type="EMBL" id="JAURTK010000024">
    <property type="protein sequence ID" value="MDP9651614.1"/>
    <property type="molecule type" value="Genomic_DNA"/>
</dbReference>
<dbReference type="Proteomes" id="UP001229486">
    <property type="component" value="Unassembled WGS sequence"/>
</dbReference>
<sequence>MTTLRPDLLLADYRESSEGIEFGATTSAHGLYNTQQFVLRLSPLVHQRLASVAPGIEAQSDFEIRQAMSTYLHETIHWWQHIGSTYGFILGLNYPVQTHCTHHDLLRLVQGDGFKKSVLLQSSELGKKGPTRHGTPSGTANIIVNNHFDLFAYRAITLGPDTAKRVIESNLFENVGHSFCLTYSHTISTLASTVDPEFKVLPHPREWENAFKDLRSRKVRGYYYGSPINLYPIGAYEIFEGQASFSQMQFISRTCACPPGWDAFKGIGMLHGVYVLAFEAFLKYTESDWPSHAGSPLVSLFLLVCDLSINPGSGFPFSVSPNFESFIGDVNPGARFILFCRLIANHFPHFKNSIIRHDRNEYEEITNQLCRRKRSRPTEDRQ</sequence>
<accession>A0AB73IR71</accession>
<evidence type="ECO:0000313" key="1">
    <source>
        <dbReference type="EMBL" id="MDP9651614.1"/>
    </source>
</evidence>
<name>A0AB73IR71_9BURK</name>